<feature type="signal peptide" evidence="4">
    <location>
        <begin position="1"/>
        <end position="29"/>
    </location>
</feature>
<dbReference type="RefSeq" id="WP_203682964.1">
    <property type="nucleotide sequence ID" value="NZ_BOMW01000051.1"/>
</dbReference>
<dbReference type="InterPro" id="IPR017853">
    <property type="entry name" value="GH"/>
</dbReference>
<gene>
    <name evidence="6" type="ORF">Asi03nite_51080</name>
</gene>
<organism evidence="6 7">
    <name type="scientific">Actinoplanes siamensis</name>
    <dbReference type="NCBI Taxonomy" id="1223317"/>
    <lineage>
        <taxon>Bacteria</taxon>
        <taxon>Bacillati</taxon>
        <taxon>Actinomycetota</taxon>
        <taxon>Actinomycetes</taxon>
        <taxon>Micromonosporales</taxon>
        <taxon>Micromonosporaceae</taxon>
        <taxon>Actinoplanes</taxon>
    </lineage>
</organism>
<dbReference type="Gene3D" id="2.60.120.260">
    <property type="entry name" value="Galactose-binding domain-like"/>
    <property type="match status" value="1"/>
</dbReference>
<dbReference type="InterPro" id="IPR001547">
    <property type="entry name" value="Glyco_hydro_5"/>
</dbReference>
<evidence type="ECO:0000259" key="5">
    <source>
        <dbReference type="Pfam" id="PF00150"/>
    </source>
</evidence>
<dbReference type="SUPFAM" id="SSF51445">
    <property type="entry name" value="(Trans)glycosidases"/>
    <property type="match status" value="1"/>
</dbReference>
<keyword evidence="4" id="KW-0732">Signal</keyword>
<reference evidence="6" key="1">
    <citation type="submission" date="2021-01" db="EMBL/GenBank/DDBJ databases">
        <title>Whole genome shotgun sequence of Actinoplanes siamensis NBRC 109076.</title>
        <authorList>
            <person name="Komaki H."/>
            <person name="Tamura T."/>
        </authorList>
    </citation>
    <scope>NUCLEOTIDE SEQUENCE</scope>
    <source>
        <strain evidence="6">NBRC 109076</strain>
    </source>
</reference>
<name>A0A919TN13_9ACTN</name>
<sequence length="516" mass="53514">MSSASRRRTAIVASSLLLSLLAQVSAASAVTKPAPAPVKKAATTAVTTAKKLAAGTVSKTDLPTLAGRLAAVRAAKTINYYPSNAGWSAMWTNFDAMKIEADLTKAKALGADNVRVIVFPSTFGYPAPKTDYAVKLAKFISIADARGLTVKLTLFDWWSGYSDVAGSAAWAKAVLAPYADDPRVLSVEVQNEFDPANASAVAWVKKIVPAVRAAVPTMPLTLSVSGGTGYNGLTLIRTALAATPLDYLDYHFYGNSERALADIRRAQAAAGTFPLVIGETGLSTATTSEGDQAAYLARVFAAAKVAGVGSVAPWTLSDFATGAIPSNSAVSKLPAQYKFGLYRADGSAKPAAAVVKTYWSGQQVGNSVLDLGFEAVADSSPWRPFLEDLGAAVRVAGAAHSGSGSVRFSGTGRSAAGLPSLRTAPVDPVQPGQQRHAEVWAKGQNVTGTNQLALSWFDANDKWLGQAQSKAVASGTSGWTKLTVDATAPAGAASLQVHLKSGDNTGTVWFDDVVLS</sequence>
<evidence type="ECO:0000313" key="7">
    <source>
        <dbReference type="Proteomes" id="UP000629619"/>
    </source>
</evidence>
<evidence type="ECO:0000256" key="1">
    <source>
        <dbReference type="ARBA" id="ARBA00022801"/>
    </source>
</evidence>
<protein>
    <recommendedName>
        <fullName evidence="5">Glycoside hydrolase family 5 domain-containing protein</fullName>
    </recommendedName>
</protein>
<evidence type="ECO:0000256" key="4">
    <source>
        <dbReference type="SAM" id="SignalP"/>
    </source>
</evidence>
<dbReference type="AlphaFoldDB" id="A0A919TN13"/>
<keyword evidence="1 3" id="KW-0378">Hydrolase</keyword>
<evidence type="ECO:0000313" key="6">
    <source>
        <dbReference type="EMBL" id="GIF07570.1"/>
    </source>
</evidence>
<keyword evidence="2 3" id="KW-0326">Glycosidase</keyword>
<comment type="similarity">
    <text evidence="3">Belongs to the glycosyl hydrolase 5 (cellulase A) family.</text>
</comment>
<dbReference type="GO" id="GO:0004553">
    <property type="term" value="F:hydrolase activity, hydrolyzing O-glycosyl compounds"/>
    <property type="evidence" value="ECO:0007669"/>
    <property type="project" value="InterPro"/>
</dbReference>
<feature type="domain" description="Glycoside hydrolase family 5" evidence="5">
    <location>
        <begin position="86"/>
        <end position="304"/>
    </location>
</feature>
<evidence type="ECO:0000256" key="3">
    <source>
        <dbReference type="RuleBase" id="RU361153"/>
    </source>
</evidence>
<dbReference type="Proteomes" id="UP000629619">
    <property type="component" value="Unassembled WGS sequence"/>
</dbReference>
<proteinExistence type="inferred from homology"/>
<dbReference type="SUPFAM" id="SSF49785">
    <property type="entry name" value="Galactose-binding domain-like"/>
    <property type="match status" value="1"/>
</dbReference>
<comment type="caution">
    <text evidence="6">The sequence shown here is derived from an EMBL/GenBank/DDBJ whole genome shotgun (WGS) entry which is preliminary data.</text>
</comment>
<feature type="chain" id="PRO_5036779818" description="Glycoside hydrolase family 5 domain-containing protein" evidence="4">
    <location>
        <begin position="30"/>
        <end position="516"/>
    </location>
</feature>
<dbReference type="EMBL" id="BOMW01000051">
    <property type="protein sequence ID" value="GIF07570.1"/>
    <property type="molecule type" value="Genomic_DNA"/>
</dbReference>
<dbReference type="InterPro" id="IPR008979">
    <property type="entry name" value="Galactose-bd-like_sf"/>
</dbReference>
<evidence type="ECO:0000256" key="2">
    <source>
        <dbReference type="ARBA" id="ARBA00023295"/>
    </source>
</evidence>
<dbReference type="Gene3D" id="3.20.20.80">
    <property type="entry name" value="Glycosidases"/>
    <property type="match status" value="1"/>
</dbReference>
<dbReference type="Pfam" id="PF00150">
    <property type="entry name" value="Cellulase"/>
    <property type="match status" value="1"/>
</dbReference>
<keyword evidence="7" id="KW-1185">Reference proteome</keyword>
<dbReference type="GO" id="GO:0000272">
    <property type="term" value="P:polysaccharide catabolic process"/>
    <property type="evidence" value="ECO:0007669"/>
    <property type="project" value="InterPro"/>
</dbReference>
<accession>A0A919TN13</accession>